<accession>A0A9P7JPR4</accession>
<dbReference type="AlphaFoldDB" id="A0A9P7JPR4"/>
<reference evidence="1" key="1">
    <citation type="journal article" date="2020" name="New Phytol.">
        <title>Comparative genomics reveals dynamic genome evolution in host specialist ectomycorrhizal fungi.</title>
        <authorList>
            <person name="Lofgren L.A."/>
            <person name="Nguyen N.H."/>
            <person name="Vilgalys R."/>
            <person name="Ruytinx J."/>
            <person name="Liao H.L."/>
            <person name="Branco S."/>
            <person name="Kuo A."/>
            <person name="LaButti K."/>
            <person name="Lipzen A."/>
            <person name="Andreopoulos W."/>
            <person name="Pangilinan J."/>
            <person name="Riley R."/>
            <person name="Hundley H."/>
            <person name="Na H."/>
            <person name="Barry K."/>
            <person name="Grigoriev I.V."/>
            <person name="Stajich J.E."/>
            <person name="Kennedy P.G."/>
        </authorList>
    </citation>
    <scope>NUCLEOTIDE SEQUENCE</scope>
    <source>
        <strain evidence="1">FC423</strain>
    </source>
</reference>
<keyword evidence="2" id="KW-1185">Reference proteome</keyword>
<name>A0A9P7JPR4_9AGAM</name>
<proteinExistence type="predicted"/>
<organism evidence="1 2">
    <name type="scientific">Suillus discolor</name>
    <dbReference type="NCBI Taxonomy" id="1912936"/>
    <lineage>
        <taxon>Eukaryota</taxon>
        <taxon>Fungi</taxon>
        <taxon>Dikarya</taxon>
        <taxon>Basidiomycota</taxon>
        <taxon>Agaricomycotina</taxon>
        <taxon>Agaricomycetes</taxon>
        <taxon>Agaricomycetidae</taxon>
        <taxon>Boletales</taxon>
        <taxon>Suillineae</taxon>
        <taxon>Suillaceae</taxon>
        <taxon>Suillus</taxon>
    </lineage>
</organism>
<evidence type="ECO:0000313" key="1">
    <source>
        <dbReference type="EMBL" id="KAG2096483.1"/>
    </source>
</evidence>
<dbReference type="RefSeq" id="XP_041288206.1">
    <property type="nucleotide sequence ID" value="XM_041434128.1"/>
</dbReference>
<evidence type="ECO:0000313" key="2">
    <source>
        <dbReference type="Proteomes" id="UP000823399"/>
    </source>
</evidence>
<dbReference type="Proteomes" id="UP000823399">
    <property type="component" value="Unassembled WGS sequence"/>
</dbReference>
<dbReference type="GeneID" id="64696387"/>
<comment type="caution">
    <text evidence="1">The sequence shown here is derived from an EMBL/GenBank/DDBJ whole genome shotgun (WGS) entry which is preliminary data.</text>
</comment>
<sequence>MHTREEFDILVETAQNLEASFACTPPLSTKIRDRVSLADDVAAEFVALEEMKTQEHKLGDQAPDRARRKKSSLYSSHFVSGNPVSLKWGGRQEDDLLLCCREIDPSCCASKTGLHCVRFWATGHSHSVISRSLLTHFEQRILMRQSPVYDRSRCTSVEANLTSDPDNRLKEESIYESSAVGITNVQANIRKTAMIQTWSKTTLKQKAEFAFHSAGTRSAGSISGHYPTLRSINNITGAKAEPWLTNAKVDT</sequence>
<gene>
    <name evidence="1" type="ORF">F5147DRAFT_656563</name>
</gene>
<protein>
    <submittedName>
        <fullName evidence="1">Uncharacterized protein</fullName>
    </submittedName>
</protein>
<dbReference type="EMBL" id="JABBWM010000069">
    <property type="protein sequence ID" value="KAG2096483.1"/>
    <property type="molecule type" value="Genomic_DNA"/>
</dbReference>